<dbReference type="InterPro" id="IPR001932">
    <property type="entry name" value="PPM-type_phosphatase-like_dom"/>
</dbReference>
<organism evidence="7 8">
    <name type="scientific">Aegilops tauschii subsp. strangulata</name>
    <name type="common">Goatgrass</name>
    <dbReference type="NCBI Taxonomy" id="200361"/>
    <lineage>
        <taxon>Eukaryota</taxon>
        <taxon>Viridiplantae</taxon>
        <taxon>Streptophyta</taxon>
        <taxon>Embryophyta</taxon>
        <taxon>Tracheophyta</taxon>
        <taxon>Spermatophyta</taxon>
        <taxon>Magnoliopsida</taxon>
        <taxon>Liliopsida</taxon>
        <taxon>Poales</taxon>
        <taxon>Poaceae</taxon>
        <taxon>BOP clade</taxon>
        <taxon>Pooideae</taxon>
        <taxon>Triticodae</taxon>
        <taxon>Triticeae</taxon>
        <taxon>Triticinae</taxon>
        <taxon>Aegilops</taxon>
    </lineage>
</organism>
<comment type="catalytic activity">
    <reaction evidence="4">
        <text>O-phospho-L-seryl-[protein] + H2O = L-seryl-[protein] + phosphate</text>
        <dbReference type="Rhea" id="RHEA:20629"/>
        <dbReference type="Rhea" id="RHEA-COMP:9863"/>
        <dbReference type="Rhea" id="RHEA-COMP:11604"/>
        <dbReference type="ChEBI" id="CHEBI:15377"/>
        <dbReference type="ChEBI" id="CHEBI:29999"/>
        <dbReference type="ChEBI" id="CHEBI:43474"/>
        <dbReference type="ChEBI" id="CHEBI:83421"/>
        <dbReference type="EC" id="3.1.3.16"/>
    </reaction>
</comment>
<evidence type="ECO:0000256" key="2">
    <source>
        <dbReference type="ARBA" id="ARBA00022801"/>
    </source>
</evidence>
<evidence type="ECO:0000313" key="8">
    <source>
        <dbReference type="Proteomes" id="UP000015105"/>
    </source>
</evidence>
<accession>A0A453KDZ2</accession>
<dbReference type="Gramene" id="AET5Gv20387700.4">
    <property type="protein sequence ID" value="AET5Gv20387700.4"/>
    <property type="gene ID" value="AET5Gv20387700"/>
</dbReference>
<proteinExistence type="predicted"/>
<comment type="catalytic activity">
    <reaction evidence="5">
        <text>O-phospho-L-threonyl-[protein] + H2O = L-threonyl-[protein] + phosphate</text>
        <dbReference type="Rhea" id="RHEA:47004"/>
        <dbReference type="Rhea" id="RHEA-COMP:11060"/>
        <dbReference type="Rhea" id="RHEA-COMP:11605"/>
        <dbReference type="ChEBI" id="CHEBI:15377"/>
        <dbReference type="ChEBI" id="CHEBI:30013"/>
        <dbReference type="ChEBI" id="CHEBI:43474"/>
        <dbReference type="ChEBI" id="CHEBI:61977"/>
        <dbReference type="EC" id="3.1.3.16"/>
    </reaction>
</comment>
<dbReference type="Pfam" id="PF00481">
    <property type="entry name" value="PP2C"/>
    <property type="match status" value="1"/>
</dbReference>
<dbReference type="PANTHER" id="PTHR47992">
    <property type="entry name" value="PROTEIN PHOSPHATASE"/>
    <property type="match status" value="1"/>
</dbReference>
<reference evidence="7" key="4">
    <citation type="submission" date="2019-03" db="UniProtKB">
        <authorList>
            <consortium name="EnsemblPlants"/>
        </authorList>
    </citation>
    <scope>IDENTIFICATION</scope>
</reference>
<keyword evidence="8" id="KW-1185">Reference proteome</keyword>
<evidence type="ECO:0000256" key="5">
    <source>
        <dbReference type="ARBA" id="ARBA00048336"/>
    </source>
</evidence>
<keyword evidence="3" id="KW-0904">Protein phosphatase</keyword>
<dbReference type="Gene3D" id="3.60.40.10">
    <property type="entry name" value="PPM-type phosphatase domain"/>
    <property type="match status" value="1"/>
</dbReference>
<evidence type="ECO:0000259" key="6">
    <source>
        <dbReference type="PROSITE" id="PS51746"/>
    </source>
</evidence>
<dbReference type="GO" id="GO:0004722">
    <property type="term" value="F:protein serine/threonine phosphatase activity"/>
    <property type="evidence" value="ECO:0007669"/>
    <property type="project" value="UniProtKB-EC"/>
</dbReference>
<dbReference type="AlphaFoldDB" id="A0A453KDZ2"/>
<evidence type="ECO:0000256" key="3">
    <source>
        <dbReference type="ARBA" id="ARBA00022912"/>
    </source>
</evidence>
<evidence type="ECO:0000313" key="7">
    <source>
        <dbReference type="EnsemblPlants" id="AET5Gv20387700.4"/>
    </source>
</evidence>
<dbReference type="EnsemblPlants" id="AET5Gv20387700.4">
    <property type="protein sequence ID" value="AET5Gv20387700.4"/>
    <property type="gene ID" value="AET5Gv20387700"/>
</dbReference>
<dbReference type="InterPro" id="IPR015655">
    <property type="entry name" value="PP2C"/>
</dbReference>
<reference evidence="7" key="5">
    <citation type="journal article" date="2021" name="G3 (Bethesda)">
        <title>Aegilops tauschii genome assembly Aet v5.0 features greater sequence contiguity and improved annotation.</title>
        <authorList>
            <person name="Wang L."/>
            <person name="Zhu T."/>
            <person name="Rodriguez J.C."/>
            <person name="Deal K.R."/>
            <person name="Dubcovsky J."/>
            <person name="McGuire P.E."/>
            <person name="Lux T."/>
            <person name="Spannagl M."/>
            <person name="Mayer K.F.X."/>
            <person name="Baldrich P."/>
            <person name="Meyers B.C."/>
            <person name="Huo N."/>
            <person name="Gu Y.Q."/>
            <person name="Zhou H."/>
            <person name="Devos K.M."/>
            <person name="Bennetzen J.L."/>
            <person name="Unver T."/>
            <person name="Budak H."/>
            <person name="Gulick P.J."/>
            <person name="Galiba G."/>
            <person name="Kalapos B."/>
            <person name="Nelson D.R."/>
            <person name="Li P."/>
            <person name="You F.M."/>
            <person name="Luo M.C."/>
            <person name="Dvorak J."/>
        </authorList>
    </citation>
    <scope>NUCLEOTIDE SEQUENCE [LARGE SCALE GENOMIC DNA]</scope>
    <source>
        <strain evidence="7">cv. AL8/78</strain>
    </source>
</reference>
<dbReference type="InterPro" id="IPR036457">
    <property type="entry name" value="PPM-type-like_dom_sf"/>
</dbReference>
<dbReference type="EC" id="3.1.3.16" evidence="1"/>
<protein>
    <recommendedName>
        <fullName evidence="1">protein-serine/threonine phosphatase</fullName>
        <ecNumber evidence="1">3.1.3.16</ecNumber>
    </recommendedName>
</protein>
<evidence type="ECO:0000256" key="4">
    <source>
        <dbReference type="ARBA" id="ARBA00047761"/>
    </source>
</evidence>
<dbReference type="Proteomes" id="UP000015105">
    <property type="component" value="Chromosome 5D"/>
</dbReference>
<sequence>LTATCNVSSGLVIGEAERILSCKGRIFAMDDEPDVPRLWLPDQDAPGLAMARAFGDFCLKNHGLICTPEVYYRKLSEKDDFLVLATDGVTRVDFFLDFPLTFQSCSNFLQLRTVSGTIATEIKIT</sequence>
<reference evidence="8" key="2">
    <citation type="journal article" date="2017" name="Nat. Plants">
        <title>The Aegilops tauschii genome reveals multiple impacts of transposons.</title>
        <authorList>
            <person name="Zhao G."/>
            <person name="Zou C."/>
            <person name="Li K."/>
            <person name="Wang K."/>
            <person name="Li T."/>
            <person name="Gao L."/>
            <person name="Zhang X."/>
            <person name="Wang H."/>
            <person name="Yang Z."/>
            <person name="Liu X."/>
            <person name="Jiang W."/>
            <person name="Mao L."/>
            <person name="Kong X."/>
            <person name="Jiao Y."/>
            <person name="Jia J."/>
        </authorList>
    </citation>
    <scope>NUCLEOTIDE SEQUENCE [LARGE SCALE GENOMIC DNA]</scope>
    <source>
        <strain evidence="8">cv. AL8/78</strain>
    </source>
</reference>
<dbReference type="SUPFAM" id="SSF81606">
    <property type="entry name" value="PP2C-like"/>
    <property type="match status" value="1"/>
</dbReference>
<dbReference type="PROSITE" id="PS51746">
    <property type="entry name" value="PPM_2"/>
    <property type="match status" value="1"/>
</dbReference>
<name>A0A453KDZ2_AEGTS</name>
<feature type="domain" description="PPM-type phosphatase" evidence="6">
    <location>
        <begin position="1"/>
        <end position="125"/>
    </location>
</feature>
<keyword evidence="2" id="KW-0378">Hydrolase</keyword>
<reference evidence="7" key="3">
    <citation type="journal article" date="2017" name="Nature">
        <title>Genome sequence of the progenitor of the wheat D genome Aegilops tauschii.</title>
        <authorList>
            <person name="Luo M.C."/>
            <person name="Gu Y.Q."/>
            <person name="Puiu D."/>
            <person name="Wang H."/>
            <person name="Twardziok S.O."/>
            <person name="Deal K.R."/>
            <person name="Huo N."/>
            <person name="Zhu T."/>
            <person name="Wang L."/>
            <person name="Wang Y."/>
            <person name="McGuire P.E."/>
            <person name="Liu S."/>
            <person name="Long H."/>
            <person name="Ramasamy R.K."/>
            <person name="Rodriguez J.C."/>
            <person name="Van S.L."/>
            <person name="Yuan L."/>
            <person name="Wang Z."/>
            <person name="Xia Z."/>
            <person name="Xiao L."/>
            <person name="Anderson O.D."/>
            <person name="Ouyang S."/>
            <person name="Liang Y."/>
            <person name="Zimin A.V."/>
            <person name="Pertea G."/>
            <person name="Qi P."/>
            <person name="Bennetzen J.L."/>
            <person name="Dai X."/>
            <person name="Dawson M.W."/>
            <person name="Muller H.G."/>
            <person name="Kugler K."/>
            <person name="Rivarola-Duarte L."/>
            <person name="Spannagl M."/>
            <person name="Mayer K.F.X."/>
            <person name="Lu F.H."/>
            <person name="Bevan M.W."/>
            <person name="Leroy P."/>
            <person name="Li P."/>
            <person name="You F.M."/>
            <person name="Sun Q."/>
            <person name="Liu Z."/>
            <person name="Lyons E."/>
            <person name="Wicker T."/>
            <person name="Salzberg S.L."/>
            <person name="Devos K.M."/>
            <person name="Dvorak J."/>
        </authorList>
    </citation>
    <scope>NUCLEOTIDE SEQUENCE [LARGE SCALE GENOMIC DNA]</scope>
    <source>
        <strain evidence="7">cv. AL8/78</strain>
    </source>
</reference>
<evidence type="ECO:0000256" key="1">
    <source>
        <dbReference type="ARBA" id="ARBA00013081"/>
    </source>
</evidence>
<reference evidence="8" key="1">
    <citation type="journal article" date="2014" name="Science">
        <title>Ancient hybridizations among the ancestral genomes of bread wheat.</title>
        <authorList>
            <consortium name="International Wheat Genome Sequencing Consortium,"/>
            <person name="Marcussen T."/>
            <person name="Sandve S.R."/>
            <person name="Heier L."/>
            <person name="Spannagl M."/>
            <person name="Pfeifer M."/>
            <person name="Jakobsen K.S."/>
            <person name="Wulff B.B."/>
            <person name="Steuernagel B."/>
            <person name="Mayer K.F."/>
            <person name="Olsen O.A."/>
        </authorList>
    </citation>
    <scope>NUCLEOTIDE SEQUENCE [LARGE SCALE GENOMIC DNA]</scope>
    <source>
        <strain evidence="8">cv. AL8/78</strain>
    </source>
</reference>